<comment type="caution">
    <text evidence="1">The sequence shown here is derived from an EMBL/GenBank/DDBJ whole genome shotgun (WGS) entry which is preliminary data.</text>
</comment>
<dbReference type="STRING" id="1802479.A2Y68_00505"/>
<reference evidence="1 2" key="1">
    <citation type="journal article" date="2016" name="Nat. Commun.">
        <title>Thousands of microbial genomes shed light on interconnected biogeochemical processes in an aquifer system.</title>
        <authorList>
            <person name="Anantharaman K."/>
            <person name="Brown C.T."/>
            <person name="Hug L.A."/>
            <person name="Sharon I."/>
            <person name="Castelle C.J."/>
            <person name="Probst A.J."/>
            <person name="Thomas B.C."/>
            <person name="Singh A."/>
            <person name="Wilkins M.J."/>
            <person name="Karaoz U."/>
            <person name="Brodie E.L."/>
            <person name="Williams K.H."/>
            <person name="Hubbard S.S."/>
            <person name="Banfield J.F."/>
        </authorList>
    </citation>
    <scope>NUCLEOTIDE SEQUENCE [LARGE SCALE GENOMIC DNA]</scope>
</reference>
<dbReference type="SUPFAM" id="SSF53795">
    <property type="entry name" value="PEP carboxykinase-like"/>
    <property type="match status" value="1"/>
</dbReference>
<evidence type="ECO:0008006" key="3">
    <source>
        <dbReference type="Google" id="ProtNLM"/>
    </source>
</evidence>
<dbReference type="Proteomes" id="UP000176778">
    <property type="component" value="Unassembled WGS sequence"/>
</dbReference>
<gene>
    <name evidence="1" type="ORF">A2Y68_00505</name>
</gene>
<protein>
    <recommendedName>
        <fullName evidence="3">HPr kinase/phosphorylase C-terminal domain-containing protein</fullName>
    </recommendedName>
</protein>
<organism evidence="1 2">
    <name type="scientific">Candidatus Woesebacteria bacterium RBG_13_46_13</name>
    <dbReference type="NCBI Taxonomy" id="1802479"/>
    <lineage>
        <taxon>Bacteria</taxon>
        <taxon>Candidatus Woeseibacteriota</taxon>
    </lineage>
</organism>
<dbReference type="AlphaFoldDB" id="A0A1F7X467"/>
<evidence type="ECO:0000313" key="1">
    <source>
        <dbReference type="EMBL" id="OGM09894.1"/>
    </source>
</evidence>
<dbReference type="EMBL" id="MGFR01000002">
    <property type="protein sequence ID" value="OGM09894.1"/>
    <property type="molecule type" value="Genomic_DNA"/>
</dbReference>
<accession>A0A1F7X467</accession>
<sequence>MKVDKEYFLSQAGFSVRVVFKPTEFGYAQKVLISSFQKAWAGFLSRRSKKVDFTVVVSSDAGDKEILVRGGRRYYYLTYTRDFAHGKIDTYYTVNLRGLDLLFREIFAFLIRKDGFLLHASSVVDRKGALSVFMARSGGGKTTTASLYKGGGYYKFGDDIILVRKMSGRWKFFSPPFIEKNEIPRKNQASRAKFYVVKKALKPNLALIKEKKVLLPFLLGQIWLNRGTLEKPVLKTALLFLMENNFSELGVVLNGRKMRKIIK</sequence>
<evidence type="ECO:0000313" key="2">
    <source>
        <dbReference type="Proteomes" id="UP000176778"/>
    </source>
</evidence>
<name>A0A1F7X467_9BACT</name>
<proteinExistence type="predicted"/>